<dbReference type="VEuPathDB" id="ToxoDB:ETH_00008680"/>
<dbReference type="VEuPathDB" id="ToxoDB:ETH2_1443400"/>
<keyword evidence="1" id="KW-0472">Membrane</keyword>
<gene>
    <name evidence="2" type="ORF">ETH_00008680</name>
</gene>
<feature type="non-terminal residue" evidence="2">
    <location>
        <position position="1"/>
    </location>
</feature>
<organism evidence="2 3">
    <name type="scientific">Eimeria tenella</name>
    <name type="common">Coccidian parasite</name>
    <dbReference type="NCBI Taxonomy" id="5802"/>
    <lineage>
        <taxon>Eukaryota</taxon>
        <taxon>Sar</taxon>
        <taxon>Alveolata</taxon>
        <taxon>Apicomplexa</taxon>
        <taxon>Conoidasida</taxon>
        <taxon>Coccidia</taxon>
        <taxon>Eucoccidiorida</taxon>
        <taxon>Eimeriorina</taxon>
        <taxon>Eimeriidae</taxon>
        <taxon>Eimeria</taxon>
    </lineage>
</organism>
<protein>
    <submittedName>
        <fullName evidence="2">SAG family member</fullName>
    </submittedName>
</protein>
<feature type="transmembrane region" description="Helical" evidence="1">
    <location>
        <begin position="242"/>
        <end position="262"/>
    </location>
</feature>
<keyword evidence="3" id="KW-1185">Reference proteome</keyword>
<proteinExistence type="predicted"/>
<evidence type="ECO:0000313" key="3">
    <source>
        <dbReference type="Proteomes" id="UP000030747"/>
    </source>
</evidence>
<dbReference type="AlphaFoldDB" id="U6L226"/>
<keyword evidence="1" id="KW-0812">Transmembrane</keyword>
<dbReference type="GeneID" id="25250938"/>
<dbReference type="RefSeq" id="XP_013234003.1">
    <property type="nucleotide sequence ID" value="XM_013378549.1"/>
</dbReference>
<dbReference type="EMBL" id="HG675758">
    <property type="protein sequence ID" value="CDJ43253.1"/>
    <property type="molecule type" value="Genomic_DNA"/>
</dbReference>
<evidence type="ECO:0000256" key="1">
    <source>
        <dbReference type="SAM" id="Phobius"/>
    </source>
</evidence>
<evidence type="ECO:0000313" key="2">
    <source>
        <dbReference type="EMBL" id="CDJ43253.1"/>
    </source>
</evidence>
<accession>U6L226</accession>
<name>U6L226_EIMTE</name>
<reference evidence="2" key="1">
    <citation type="submission" date="2013-10" db="EMBL/GenBank/DDBJ databases">
        <title>Genomic analysis of the causative agents of coccidiosis in chickens.</title>
        <authorList>
            <person name="Reid A.J."/>
            <person name="Blake D."/>
            <person name="Billington K."/>
            <person name="Browne H."/>
            <person name="Dunn M."/>
            <person name="Hung S."/>
            <person name="Kawahara F."/>
            <person name="Miranda-Saavedra D."/>
            <person name="Mourier T."/>
            <person name="Nagra H."/>
            <person name="Otto T.D."/>
            <person name="Rawlings N."/>
            <person name="Sanchez A."/>
            <person name="Sanders M."/>
            <person name="Subramaniam C."/>
            <person name="Tay Y."/>
            <person name="Dear P."/>
            <person name="Doerig C."/>
            <person name="Gruber A."/>
            <person name="Parkinson J."/>
            <person name="Shirley M."/>
            <person name="Wan K.L."/>
            <person name="Berriman M."/>
            <person name="Tomley F."/>
            <person name="Pain A."/>
        </authorList>
    </citation>
    <scope>NUCLEOTIDE SEQUENCE [LARGE SCALE GENOMIC DNA]</scope>
    <source>
        <strain evidence="2">Houghton</strain>
    </source>
</reference>
<sequence>HVGLLTSYAGLLAAAPHFSFALSLRSGTVASQKNTLSTNLFASGQDLLRTTTYPTADDRTKECLATINELRSENLKGLLRTLAETNGEEVTESLTTINVDNPASPTADKVAVKLAGEDVNTCASGKDADAKTYPGLVIPFTHETQFNCSALIQAAYTAGLNHLKQSNFEPSTGAYNAENVTFNNVNASNVAFLLSEKSKKVSCAAAKDCKAGYNVFCYFIEPLRTGDKPFTLYNALWGLETGAAFISVSSVIAVLVVFALIIRT</sequence>
<reference evidence="2" key="2">
    <citation type="submission" date="2013-10" db="EMBL/GenBank/DDBJ databases">
        <authorList>
            <person name="Aslett M."/>
        </authorList>
    </citation>
    <scope>NUCLEOTIDE SEQUENCE [LARGE SCALE GENOMIC DNA]</scope>
    <source>
        <strain evidence="2">Houghton</strain>
    </source>
</reference>
<keyword evidence="1" id="KW-1133">Transmembrane helix</keyword>
<dbReference type="Proteomes" id="UP000030747">
    <property type="component" value="Unassembled WGS sequence"/>
</dbReference>